<dbReference type="InterPro" id="IPR036397">
    <property type="entry name" value="RNaseH_sf"/>
</dbReference>
<dbReference type="InterPro" id="IPR002156">
    <property type="entry name" value="RNaseH_domain"/>
</dbReference>
<dbReference type="EMBL" id="KQ483547">
    <property type="protein sequence ID" value="KYP46776.1"/>
    <property type="molecule type" value="Genomic_DNA"/>
</dbReference>
<evidence type="ECO:0000259" key="1">
    <source>
        <dbReference type="Pfam" id="PF13456"/>
    </source>
</evidence>
<dbReference type="InterPro" id="IPR012337">
    <property type="entry name" value="RNaseH-like_sf"/>
</dbReference>
<feature type="domain" description="RNase H type-1" evidence="1">
    <location>
        <begin position="68"/>
        <end position="152"/>
    </location>
</feature>
<keyword evidence="3" id="KW-1185">Reference proteome</keyword>
<dbReference type="PANTHER" id="PTHR48475">
    <property type="entry name" value="RIBONUCLEASE H"/>
    <property type="match status" value="1"/>
</dbReference>
<dbReference type="SUPFAM" id="SSF56672">
    <property type="entry name" value="DNA/RNA polymerases"/>
    <property type="match status" value="1"/>
</dbReference>
<sequence>MPVYFVSRVLQGAKVRYQKIEKLAFTILVTARKLRHYFQSYEIIIRTDYLIRQVLQKPDLAGRMMKWSIELSEFASNNQAEYEALLAGMTLTKEMGAINLSARSDSQLVTGQVAGTFQAKDPQLAKYLEKVKVMSADFTKFSLNHVPREQNSTKKPRATRSVIQETLAQPSINEPQESVLFIQEELDSWMGPYIAYLTRGELLEDKREASLVQRESSRFVVINERLYRRGFSTPLLKCLTTSQAQRVMDEVHGGMCGSHIGGQALV</sequence>
<dbReference type="InterPro" id="IPR043502">
    <property type="entry name" value="DNA/RNA_pol_sf"/>
</dbReference>
<reference evidence="2" key="1">
    <citation type="journal article" date="2012" name="Nat. Biotechnol.">
        <title>Draft genome sequence of pigeonpea (Cajanus cajan), an orphan legume crop of resource-poor farmers.</title>
        <authorList>
            <person name="Varshney R.K."/>
            <person name="Chen W."/>
            <person name="Li Y."/>
            <person name="Bharti A.K."/>
            <person name="Saxena R.K."/>
            <person name="Schlueter J.A."/>
            <person name="Donoghue M.T."/>
            <person name="Azam S."/>
            <person name="Fan G."/>
            <person name="Whaley A.M."/>
            <person name="Farmer A.D."/>
            <person name="Sheridan J."/>
            <person name="Iwata A."/>
            <person name="Tuteja R."/>
            <person name="Penmetsa R.V."/>
            <person name="Wu W."/>
            <person name="Upadhyaya H.D."/>
            <person name="Yang S.P."/>
            <person name="Shah T."/>
            <person name="Saxena K.B."/>
            <person name="Michael T."/>
            <person name="McCombie W.R."/>
            <person name="Yang B."/>
            <person name="Zhang G."/>
            <person name="Yang H."/>
            <person name="Wang J."/>
            <person name="Spillane C."/>
            <person name="Cook D.R."/>
            <person name="May G.D."/>
            <person name="Xu X."/>
            <person name="Jackson S.A."/>
        </authorList>
    </citation>
    <scope>NUCLEOTIDE SEQUENCE [LARGE SCALE GENOMIC DNA]</scope>
</reference>
<accession>A0A151RW66</accession>
<name>A0A151RW66_CAJCA</name>
<dbReference type="CDD" id="cd09279">
    <property type="entry name" value="RNase_HI_like"/>
    <property type="match status" value="1"/>
</dbReference>
<evidence type="ECO:0000313" key="3">
    <source>
        <dbReference type="Proteomes" id="UP000075243"/>
    </source>
</evidence>
<dbReference type="SUPFAM" id="SSF53098">
    <property type="entry name" value="Ribonuclease H-like"/>
    <property type="match status" value="1"/>
</dbReference>
<dbReference type="OMA" id="CGTHANR"/>
<dbReference type="Gene3D" id="3.30.420.10">
    <property type="entry name" value="Ribonuclease H-like superfamily/Ribonuclease H"/>
    <property type="match status" value="1"/>
</dbReference>
<protein>
    <submittedName>
        <fullName evidence="2">Uncharacterized protein Mb2253c family</fullName>
    </submittedName>
</protein>
<dbReference type="GO" id="GO:0003676">
    <property type="term" value="F:nucleic acid binding"/>
    <property type="evidence" value="ECO:0007669"/>
    <property type="project" value="InterPro"/>
</dbReference>
<organism evidence="2 3">
    <name type="scientific">Cajanus cajan</name>
    <name type="common">Pigeon pea</name>
    <name type="synonym">Cajanus indicus</name>
    <dbReference type="NCBI Taxonomy" id="3821"/>
    <lineage>
        <taxon>Eukaryota</taxon>
        <taxon>Viridiplantae</taxon>
        <taxon>Streptophyta</taxon>
        <taxon>Embryophyta</taxon>
        <taxon>Tracheophyta</taxon>
        <taxon>Spermatophyta</taxon>
        <taxon>Magnoliopsida</taxon>
        <taxon>eudicotyledons</taxon>
        <taxon>Gunneridae</taxon>
        <taxon>Pentapetalae</taxon>
        <taxon>rosids</taxon>
        <taxon>fabids</taxon>
        <taxon>Fabales</taxon>
        <taxon>Fabaceae</taxon>
        <taxon>Papilionoideae</taxon>
        <taxon>50 kb inversion clade</taxon>
        <taxon>NPAAA clade</taxon>
        <taxon>indigoferoid/millettioid clade</taxon>
        <taxon>Phaseoleae</taxon>
        <taxon>Cajanus</taxon>
    </lineage>
</organism>
<dbReference type="GO" id="GO:0004523">
    <property type="term" value="F:RNA-DNA hybrid ribonuclease activity"/>
    <property type="evidence" value="ECO:0007669"/>
    <property type="project" value="InterPro"/>
</dbReference>
<dbReference type="STRING" id="3821.A0A151RW66"/>
<evidence type="ECO:0000313" key="2">
    <source>
        <dbReference type="EMBL" id="KYP46776.1"/>
    </source>
</evidence>
<dbReference type="Gramene" id="C.cajan_31910.t">
    <property type="protein sequence ID" value="C.cajan_31910.t"/>
    <property type="gene ID" value="C.cajan_31910"/>
</dbReference>
<dbReference type="Proteomes" id="UP000075243">
    <property type="component" value="Unassembled WGS sequence"/>
</dbReference>
<gene>
    <name evidence="2" type="ORF">KK1_031617</name>
</gene>
<dbReference type="PANTHER" id="PTHR48475:SF2">
    <property type="entry name" value="RIBONUCLEASE H"/>
    <property type="match status" value="1"/>
</dbReference>
<dbReference type="AlphaFoldDB" id="A0A151RW66"/>
<dbReference type="Pfam" id="PF13456">
    <property type="entry name" value="RVT_3"/>
    <property type="match status" value="1"/>
</dbReference>
<proteinExistence type="predicted"/>